<sequence length="237" mass="27152">MTEVTQYQSSPNTPWPETELTEEEQIQCTPGQRVSRVLHLFEFRRNGALVTMPIGASEPAYKEIAVVGIVGTLVGKAGLFSQCGWFGNYDLDWFWCQITDIRTVELRSDIRFRGGAECVWMSTSQGDYALLLPRAAYTEMWEASLCSHRSEAGSVHTSVWPTQGTRPDWWDPHWRESWPWDKDPDAMEVEEDQQMGAEWMRFGPRGDTRFPGEPLSHLHALLPWVISPNGLKYTLKK</sequence>
<keyword evidence="2" id="KW-1185">Reference proteome</keyword>
<gene>
    <name evidence="1" type="ORF">RSOLAG1IB_11023</name>
</gene>
<organism evidence="1 2">
    <name type="scientific">Thanatephorus cucumeris (strain AG1-IB / isolate 7/3/14)</name>
    <name type="common">Lettuce bottom rot fungus</name>
    <name type="synonym">Rhizoctonia solani</name>
    <dbReference type="NCBI Taxonomy" id="1108050"/>
    <lineage>
        <taxon>Eukaryota</taxon>
        <taxon>Fungi</taxon>
        <taxon>Dikarya</taxon>
        <taxon>Basidiomycota</taxon>
        <taxon>Agaricomycotina</taxon>
        <taxon>Agaricomycetes</taxon>
        <taxon>Cantharellales</taxon>
        <taxon>Ceratobasidiaceae</taxon>
        <taxon>Rhizoctonia</taxon>
        <taxon>Rhizoctonia solani AG-1</taxon>
    </lineage>
</organism>
<proteinExistence type="predicted"/>
<evidence type="ECO:0000313" key="2">
    <source>
        <dbReference type="Proteomes" id="UP000059188"/>
    </source>
</evidence>
<evidence type="ECO:0000313" key="1">
    <source>
        <dbReference type="EMBL" id="CEL64039.1"/>
    </source>
</evidence>
<dbReference type="OrthoDB" id="3218406at2759"/>
<name>A0A0B7G4K1_THACB</name>
<dbReference type="Proteomes" id="UP000059188">
    <property type="component" value="Unassembled WGS sequence"/>
</dbReference>
<dbReference type="EMBL" id="LN679195">
    <property type="protein sequence ID" value="CEL64039.1"/>
    <property type="molecule type" value="Genomic_DNA"/>
</dbReference>
<reference evidence="1 2" key="1">
    <citation type="submission" date="2014-11" db="EMBL/GenBank/DDBJ databases">
        <authorList>
            <person name="Wibberg Daniel"/>
        </authorList>
    </citation>
    <scope>NUCLEOTIDE SEQUENCE [LARGE SCALE GENOMIC DNA]</scope>
    <source>
        <strain evidence="1">Rhizoctonia solani AG1-IB 7/3/14</strain>
    </source>
</reference>
<protein>
    <submittedName>
        <fullName evidence="1">Uncharacterized protein</fullName>
    </submittedName>
</protein>
<accession>A0A0B7G4K1</accession>
<dbReference type="AlphaFoldDB" id="A0A0B7G4K1"/>